<dbReference type="InterPro" id="IPR000868">
    <property type="entry name" value="Isochorismatase-like_dom"/>
</dbReference>
<dbReference type="InterPro" id="IPR036380">
    <property type="entry name" value="Isochorismatase-like_sf"/>
</dbReference>
<dbReference type="Gene3D" id="3.40.50.850">
    <property type="entry name" value="Isochorismatase-like"/>
    <property type="match status" value="1"/>
</dbReference>
<dbReference type="PANTHER" id="PTHR14119">
    <property type="entry name" value="HYDROLASE"/>
    <property type="match status" value="1"/>
</dbReference>
<accession>A0AAE3LRC7</accession>
<keyword evidence="3" id="KW-1185">Reference proteome</keyword>
<reference evidence="2" key="1">
    <citation type="submission" date="2022-10" db="EMBL/GenBank/DDBJ databases">
        <authorList>
            <person name="Yue Y."/>
        </authorList>
    </citation>
    <scope>NUCLEOTIDE SEQUENCE</scope>
    <source>
        <strain evidence="2">Z654</strain>
    </source>
</reference>
<protein>
    <submittedName>
        <fullName evidence="2">Isochorismatase family protein</fullName>
    </submittedName>
</protein>
<evidence type="ECO:0000313" key="3">
    <source>
        <dbReference type="Proteomes" id="UP001208041"/>
    </source>
</evidence>
<dbReference type="InterPro" id="IPR050993">
    <property type="entry name" value="Isochorismatase_domain"/>
</dbReference>
<dbReference type="SUPFAM" id="SSF52499">
    <property type="entry name" value="Isochorismatase-like hydrolases"/>
    <property type="match status" value="1"/>
</dbReference>
<dbReference type="Proteomes" id="UP001208041">
    <property type="component" value="Unassembled WGS sequence"/>
</dbReference>
<organism evidence="2 3">
    <name type="scientific">Halocynthiibacter halioticoli</name>
    <dbReference type="NCBI Taxonomy" id="2986804"/>
    <lineage>
        <taxon>Bacteria</taxon>
        <taxon>Pseudomonadati</taxon>
        <taxon>Pseudomonadota</taxon>
        <taxon>Alphaproteobacteria</taxon>
        <taxon>Rhodobacterales</taxon>
        <taxon>Paracoccaceae</taxon>
        <taxon>Halocynthiibacter</taxon>
    </lineage>
</organism>
<dbReference type="AlphaFoldDB" id="A0AAE3LRC7"/>
<gene>
    <name evidence="2" type="ORF">OH136_12800</name>
</gene>
<evidence type="ECO:0000259" key="1">
    <source>
        <dbReference type="Pfam" id="PF00857"/>
    </source>
</evidence>
<feature type="domain" description="Isochorismatase-like" evidence="1">
    <location>
        <begin position="12"/>
        <end position="160"/>
    </location>
</feature>
<dbReference type="RefSeq" id="WP_263954307.1">
    <property type="nucleotide sequence ID" value="NZ_JAOYFC010000002.1"/>
</dbReference>
<dbReference type="Pfam" id="PF00857">
    <property type="entry name" value="Isochorismatase"/>
    <property type="match status" value="1"/>
</dbReference>
<dbReference type="EMBL" id="JAOYFC010000002">
    <property type="protein sequence ID" value="MCV6825432.1"/>
    <property type="molecule type" value="Genomic_DNA"/>
</dbReference>
<name>A0AAE3LRC7_9RHOB</name>
<dbReference type="PANTHER" id="PTHR14119:SF3">
    <property type="entry name" value="ISOCHORISMATASE DOMAIN-CONTAINING PROTEIN 2"/>
    <property type="match status" value="1"/>
</dbReference>
<evidence type="ECO:0000313" key="2">
    <source>
        <dbReference type="EMBL" id="MCV6825432.1"/>
    </source>
</evidence>
<comment type="caution">
    <text evidence="2">The sequence shown here is derived from an EMBL/GenBank/DDBJ whole genome shotgun (WGS) entry which is preliminary data.</text>
</comment>
<sequence length="185" mass="20194">MPTDLINRDTSFLVVVDLQERLAPAIAEFDRVLASAMALVQAAEVMGVPVIFTEHCAAKVGPTVPTLLEAAPSAPVLHKTHFGTLEEMEHQKTFAEFSGRRPIVCGTETHVCVLQTLFGFLQHGFSPLLATDACGSRREADKATGIARMVNAGAEAVTTEMVIFEWLRRADNDLFRKVHPIIKAL</sequence>
<proteinExistence type="predicted"/>